<accession>A0A7X5F105</accession>
<gene>
    <name evidence="1" type="ORF">GWI72_05810</name>
</gene>
<organism evidence="1 2">
    <name type="scientific">Pannonibacter tanglangensis</name>
    <dbReference type="NCBI Taxonomy" id="2750084"/>
    <lineage>
        <taxon>Bacteria</taxon>
        <taxon>Pseudomonadati</taxon>
        <taxon>Pseudomonadota</taxon>
        <taxon>Alphaproteobacteria</taxon>
        <taxon>Hyphomicrobiales</taxon>
        <taxon>Stappiaceae</taxon>
        <taxon>Pannonibacter</taxon>
    </lineage>
</organism>
<keyword evidence="2" id="KW-1185">Reference proteome</keyword>
<name>A0A7X5F105_9HYPH</name>
<dbReference type="Proteomes" id="UP000586722">
    <property type="component" value="Unassembled WGS sequence"/>
</dbReference>
<comment type="caution">
    <text evidence="1">The sequence shown here is derived from an EMBL/GenBank/DDBJ whole genome shotgun (WGS) entry which is preliminary data.</text>
</comment>
<evidence type="ECO:0000313" key="1">
    <source>
        <dbReference type="EMBL" id="NBN77782.1"/>
    </source>
</evidence>
<dbReference type="RefSeq" id="WP_161672800.1">
    <property type="nucleotide sequence ID" value="NZ_JAABLP010000001.1"/>
</dbReference>
<reference evidence="2" key="1">
    <citation type="submission" date="2020-01" db="EMBL/GenBank/DDBJ databases">
        <authorList>
            <person name="Fang Y."/>
            <person name="Sun R."/>
            <person name="Nie L."/>
            <person name="He J."/>
            <person name="Hao L."/>
            <person name="Wang L."/>
            <person name="Su S."/>
            <person name="Lv E."/>
            <person name="Zhang Z."/>
            <person name="Xie R."/>
            <person name="Liu H."/>
        </authorList>
    </citation>
    <scope>NUCLEOTIDE SEQUENCE [LARGE SCALE GENOMIC DNA]</scope>
    <source>
        <strain evidence="2">XCT-53</strain>
    </source>
</reference>
<evidence type="ECO:0000313" key="2">
    <source>
        <dbReference type="Proteomes" id="UP000586722"/>
    </source>
</evidence>
<sequence length="141" mass="16300">MKVLLSLFLALVVTAPPQATAELSTQEEFHIISRDKMNRFRGSHQLLRRPQDGFVQVLYCDQVYWVRPQTVAWTEREAERGFGLAIETNRGNGWRPVCQDPQAQVTLKDLNLSPREERAVTTAPGARQFRFQEIQRGFDNR</sequence>
<dbReference type="EMBL" id="JAABLQ010000001">
    <property type="protein sequence ID" value="NBN77782.1"/>
    <property type="molecule type" value="Genomic_DNA"/>
</dbReference>
<dbReference type="AlphaFoldDB" id="A0A7X5F105"/>
<protein>
    <submittedName>
        <fullName evidence="1">Uncharacterized protein</fullName>
    </submittedName>
</protein>
<proteinExistence type="predicted"/>